<dbReference type="AlphaFoldDB" id="U6MWX1"/>
<evidence type="ECO:0000256" key="1">
    <source>
        <dbReference type="SAM" id="MobiDB-lite"/>
    </source>
</evidence>
<reference evidence="2" key="1">
    <citation type="submission" date="2013-10" db="EMBL/GenBank/DDBJ databases">
        <title>Genomic analysis of the causative agents of coccidiosis in chickens.</title>
        <authorList>
            <person name="Reid A.J."/>
            <person name="Blake D."/>
            <person name="Billington K."/>
            <person name="Browne H."/>
            <person name="Dunn M."/>
            <person name="Hung S."/>
            <person name="Kawahara F."/>
            <person name="Miranda-Saavedra D."/>
            <person name="Mourier T."/>
            <person name="Nagra H."/>
            <person name="Otto T.D."/>
            <person name="Rawlings N."/>
            <person name="Sanchez A."/>
            <person name="Sanders M."/>
            <person name="Subramaniam C."/>
            <person name="Tay Y."/>
            <person name="Dear P."/>
            <person name="Doerig C."/>
            <person name="Gruber A."/>
            <person name="Parkinson J."/>
            <person name="Shirley M."/>
            <person name="Wan K.L."/>
            <person name="Berriman M."/>
            <person name="Tomley F."/>
            <person name="Pain A."/>
        </authorList>
    </citation>
    <scope>NUCLEOTIDE SEQUENCE [LARGE SCALE GENOMIC DNA]</scope>
    <source>
        <strain evidence="2">Houghton</strain>
    </source>
</reference>
<dbReference type="OrthoDB" id="10472413at2759"/>
<feature type="region of interest" description="Disordered" evidence="1">
    <location>
        <begin position="92"/>
        <end position="118"/>
    </location>
</feature>
<proteinExistence type="predicted"/>
<sequence>MAEELSNSAAGPARAARRSPSLWRLLLHSKIENDTEGFVKDLLQEEAGKLLLQQLLHAAADSGSLDLLHAGEGSLEAGLRHLPALQLLLQQQQQQQRRPRTAACSSSSSSTAPPLLLLPAPKAPFRGQMFLCAHRQEDSKDAEFVIKFENLFPLLGSQFFPPRPHAAPKSSHTERYKSH</sequence>
<accession>U6MWX1</accession>
<evidence type="ECO:0000313" key="3">
    <source>
        <dbReference type="Proteomes" id="UP000030754"/>
    </source>
</evidence>
<organism evidence="2 3">
    <name type="scientific">Eimeria necatrix</name>
    <dbReference type="NCBI Taxonomy" id="51315"/>
    <lineage>
        <taxon>Eukaryota</taxon>
        <taxon>Sar</taxon>
        <taxon>Alveolata</taxon>
        <taxon>Apicomplexa</taxon>
        <taxon>Conoidasida</taxon>
        <taxon>Coccidia</taxon>
        <taxon>Eucoccidiorida</taxon>
        <taxon>Eimeriorina</taxon>
        <taxon>Eimeriidae</taxon>
        <taxon>Eimeria</taxon>
    </lineage>
</organism>
<protein>
    <submittedName>
        <fullName evidence="2">Uncharacterized protein</fullName>
    </submittedName>
</protein>
<dbReference type="GeneID" id="25475493"/>
<dbReference type="VEuPathDB" id="ToxoDB:ENH_00053460"/>
<reference evidence="2" key="2">
    <citation type="submission" date="2013-10" db="EMBL/GenBank/DDBJ databases">
        <authorList>
            <person name="Aslett M."/>
        </authorList>
    </citation>
    <scope>NUCLEOTIDE SEQUENCE [LARGE SCALE GENOMIC DNA]</scope>
    <source>
        <strain evidence="2">Houghton</strain>
    </source>
</reference>
<dbReference type="EMBL" id="HG725549">
    <property type="protein sequence ID" value="CDJ68466.1"/>
    <property type="molecule type" value="Genomic_DNA"/>
</dbReference>
<keyword evidence="3" id="KW-1185">Reference proteome</keyword>
<dbReference type="RefSeq" id="XP_013436933.1">
    <property type="nucleotide sequence ID" value="XM_013581479.1"/>
</dbReference>
<dbReference type="Proteomes" id="UP000030754">
    <property type="component" value="Unassembled WGS sequence"/>
</dbReference>
<name>U6MWX1_9EIME</name>
<evidence type="ECO:0000313" key="2">
    <source>
        <dbReference type="EMBL" id="CDJ68466.1"/>
    </source>
</evidence>
<gene>
    <name evidence="2" type="ORF">ENH_00053460</name>
</gene>